<organism evidence="2 3">
    <name type="scientific">Dioszegia hungarica</name>
    <dbReference type="NCBI Taxonomy" id="4972"/>
    <lineage>
        <taxon>Eukaryota</taxon>
        <taxon>Fungi</taxon>
        <taxon>Dikarya</taxon>
        <taxon>Basidiomycota</taxon>
        <taxon>Agaricomycotina</taxon>
        <taxon>Tremellomycetes</taxon>
        <taxon>Tremellales</taxon>
        <taxon>Bulleribasidiaceae</taxon>
        <taxon>Dioszegia</taxon>
    </lineage>
</organism>
<dbReference type="Pfam" id="PF12298">
    <property type="entry name" value="Bot1p"/>
    <property type="match status" value="1"/>
</dbReference>
<name>A0AA38LQQ6_9TREE</name>
<dbReference type="InterPro" id="IPR049625">
    <property type="entry name" value="Glyco_transf_61_cat"/>
</dbReference>
<dbReference type="PANTHER" id="PTHR28158">
    <property type="entry name" value="37S RIBOSOMAL PROTEIN S35, MITOCHONDRIAL"/>
    <property type="match status" value="1"/>
</dbReference>
<gene>
    <name evidence="2" type="ORF">MKK02DRAFT_20576</name>
</gene>
<proteinExistence type="predicted"/>
<dbReference type="AlphaFoldDB" id="A0AA38LQQ6"/>
<protein>
    <submittedName>
        <fullName evidence="2">Eukaryotic mitochondrial regulator protein-domain-containing protein</fullName>
    </submittedName>
</protein>
<keyword evidence="3" id="KW-1185">Reference proteome</keyword>
<accession>A0AA38LQQ6</accession>
<dbReference type="GO" id="GO:0016757">
    <property type="term" value="F:glycosyltransferase activity"/>
    <property type="evidence" value="ECO:0007669"/>
    <property type="project" value="InterPro"/>
</dbReference>
<dbReference type="RefSeq" id="XP_052942057.1">
    <property type="nucleotide sequence ID" value="XM_053086279.1"/>
</dbReference>
<dbReference type="InterPro" id="IPR021036">
    <property type="entry name" value="Ribosomal_mS45"/>
</dbReference>
<reference evidence="2" key="1">
    <citation type="journal article" date="2022" name="G3 (Bethesda)">
        <title>High quality genome of the basidiomycete yeast Dioszegia hungarica PDD-24b-2 isolated from cloud water.</title>
        <authorList>
            <person name="Jarrige D."/>
            <person name="Haridas S."/>
            <person name="Bleykasten-Grosshans C."/>
            <person name="Joly M."/>
            <person name="Nadalig T."/>
            <person name="Sancelme M."/>
            <person name="Vuilleumier S."/>
            <person name="Grigoriev I.V."/>
            <person name="Amato P."/>
            <person name="Bringel F."/>
        </authorList>
    </citation>
    <scope>NUCLEOTIDE SEQUENCE</scope>
    <source>
        <strain evidence="2">PDD-24b-2</strain>
    </source>
</reference>
<dbReference type="GO" id="GO:0003735">
    <property type="term" value="F:structural constituent of ribosome"/>
    <property type="evidence" value="ECO:0007669"/>
    <property type="project" value="TreeGrafter"/>
</dbReference>
<dbReference type="GeneID" id="77725480"/>
<dbReference type="Pfam" id="PF04577">
    <property type="entry name" value="Glyco_transf_61"/>
    <property type="match status" value="1"/>
</dbReference>
<dbReference type="EMBL" id="JAKWFO010000014">
    <property type="protein sequence ID" value="KAI9632280.1"/>
    <property type="molecule type" value="Genomic_DNA"/>
</dbReference>
<comment type="caution">
    <text evidence="2">The sequence shown here is derived from an EMBL/GenBank/DDBJ whole genome shotgun (WGS) entry which is preliminary data.</text>
</comment>
<dbReference type="PANTHER" id="PTHR28158:SF1">
    <property type="entry name" value="SMALL RIBOSOMAL SUBUNIT PROTEIN MS45"/>
    <property type="match status" value="1"/>
</dbReference>
<dbReference type="GO" id="GO:0032543">
    <property type="term" value="P:mitochondrial translation"/>
    <property type="evidence" value="ECO:0007669"/>
    <property type="project" value="TreeGrafter"/>
</dbReference>
<dbReference type="Proteomes" id="UP001164286">
    <property type="component" value="Unassembled WGS sequence"/>
</dbReference>
<feature type="domain" description="Glycosyltransferase 61 catalytic" evidence="1">
    <location>
        <begin position="496"/>
        <end position="609"/>
    </location>
</feature>
<sequence>MKEKQFYGTKGGYQAWLKTGAASQFYDVNPGQKARWLESNNPYPTNPSFRPPPPVSNELQNTIYRRLKRQTVGQLAEQYNISKARIEAIRKLKLVEDEFRRQAIPLQQAFHNGMEPLLGVETAPRNDSKKQSIIDREAAQLREEIPGTVAEREEEERLDAGIGRGGAFGNSRNSEKSIERTVWEFRSEEMVMAEKAAEAKAAAGAETAFPSYSRYHYPPQAVVPAFISNDTYYRDAFPIRSIVHYLERAEAEIAARDLDTCDDKLGRSLVEAYHRTRLTYVSPSSPGGSEISCAQVKSDTFSEWWPVPAAPCLSTNLRANGRELQKMDAAVTTDGEQLWEEMRRERFVGSHLGEWEGECAETIGRTLLVIPRQDQWNPFHVAEDMITTLVSTLVAARARPQLVDEPVQIIFDDDFGLEGNHFVAMWDKIGAWPPRRLGLDPWDHACFNTVIHSVTAGVSLLSAQDLGVGHACASSITWAASHFYRNLFGLKPPTTVNVLWLSRAKFDNWAMSQNKWSMWRDSRHISNENEIVNRLRTGLAGMCRGCFVDEDATPGHWSETLERGIRFATLDPSLHSLDTQVHMVGHASILIGLHGGGLGLSMFLPPGEGAVIELTVPETVGSRHFETMAAQLGQGYEMMLTEKQVNVEELWGRVEKWVKRLYID</sequence>
<evidence type="ECO:0000313" key="3">
    <source>
        <dbReference type="Proteomes" id="UP001164286"/>
    </source>
</evidence>
<evidence type="ECO:0000313" key="2">
    <source>
        <dbReference type="EMBL" id="KAI9632280.1"/>
    </source>
</evidence>
<evidence type="ECO:0000259" key="1">
    <source>
        <dbReference type="Pfam" id="PF04577"/>
    </source>
</evidence>
<dbReference type="GO" id="GO:0005763">
    <property type="term" value="C:mitochondrial small ribosomal subunit"/>
    <property type="evidence" value="ECO:0007669"/>
    <property type="project" value="TreeGrafter"/>
</dbReference>